<dbReference type="VEuPathDB" id="FungiDB:I302_03421"/>
<evidence type="ECO:0000313" key="3">
    <source>
        <dbReference type="EMBL" id="WVW78098.1"/>
    </source>
</evidence>
<evidence type="ECO:0000313" key="2">
    <source>
        <dbReference type="EMBL" id="OCF25748.1"/>
    </source>
</evidence>
<dbReference type="AlphaFoldDB" id="A0A1B9G428"/>
<reference evidence="2" key="3">
    <citation type="submission" date="2014-01" db="EMBL/GenBank/DDBJ databases">
        <title>Evolution of pathogenesis and genome organization in the Tremellales.</title>
        <authorList>
            <person name="Cuomo C."/>
            <person name="Litvintseva A."/>
            <person name="Heitman J."/>
            <person name="Chen Y."/>
            <person name="Sun S."/>
            <person name="Springer D."/>
            <person name="Dromer F."/>
            <person name="Young S."/>
            <person name="Zeng Q."/>
            <person name="Chapman S."/>
            <person name="Gujja S."/>
            <person name="Saif S."/>
            <person name="Birren B."/>
        </authorList>
    </citation>
    <scope>NUCLEOTIDE SEQUENCE</scope>
    <source>
        <strain evidence="2">CBS 10118</strain>
    </source>
</reference>
<reference evidence="2" key="1">
    <citation type="submission" date="2013-07" db="EMBL/GenBank/DDBJ databases">
        <title>The Genome Sequence of Cryptococcus bestiolae CBS10118.</title>
        <authorList>
            <consortium name="The Broad Institute Genome Sequencing Platform"/>
            <person name="Cuomo C."/>
            <person name="Litvintseva A."/>
            <person name="Chen Y."/>
            <person name="Heitman J."/>
            <person name="Sun S."/>
            <person name="Springer D."/>
            <person name="Dromer F."/>
            <person name="Young S.K."/>
            <person name="Zeng Q."/>
            <person name="Gargeya S."/>
            <person name="Fitzgerald M."/>
            <person name="Abouelleil A."/>
            <person name="Alvarado L."/>
            <person name="Berlin A.M."/>
            <person name="Chapman S.B."/>
            <person name="Dewar J."/>
            <person name="Goldberg J."/>
            <person name="Griggs A."/>
            <person name="Gujja S."/>
            <person name="Hansen M."/>
            <person name="Howarth C."/>
            <person name="Imamovic A."/>
            <person name="Larimer J."/>
            <person name="McCowan C."/>
            <person name="Murphy C."/>
            <person name="Pearson M."/>
            <person name="Priest M."/>
            <person name="Roberts A."/>
            <person name="Saif S."/>
            <person name="Shea T."/>
            <person name="Sykes S."/>
            <person name="Wortman J."/>
            <person name="Nusbaum C."/>
            <person name="Birren B."/>
        </authorList>
    </citation>
    <scope>NUCLEOTIDE SEQUENCE [LARGE SCALE GENOMIC DNA]</scope>
    <source>
        <strain evidence="2">CBS 10118</strain>
    </source>
</reference>
<dbReference type="GeneID" id="30207820"/>
<accession>A0A1B9G428</accession>
<reference evidence="3" key="4">
    <citation type="submission" date="2024-02" db="EMBL/GenBank/DDBJ databases">
        <title>Comparative genomics of Cryptococcus and Kwoniella reveals pathogenesis evolution and contrasting modes of karyotype evolution via chromosome fusion or intercentromeric recombination.</title>
        <authorList>
            <person name="Coelho M.A."/>
            <person name="David-Palma M."/>
            <person name="Shea T."/>
            <person name="Bowers K."/>
            <person name="McGinley-Smith S."/>
            <person name="Mohammad A.W."/>
            <person name="Gnirke A."/>
            <person name="Yurkov A.M."/>
            <person name="Nowrousian M."/>
            <person name="Sun S."/>
            <person name="Cuomo C.A."/>
            <person name="Heitman J."/>
        </authorList>
    </citation>
    <scope>NUCLEOTIDE SEQUENCE</scope>
    <source>
        <strain evidence="3">CBS 10118</strain>
    </source>
</reference>
<feature type="region of interest" description="Disordered" evidence="1">
    <location>
        <begin position="1"/>
        <end position="68"/>
    </location>
</feature>
<keyword evidence="4" id="KW-1185">Reference proteome</keyword>
<dbReference type="KEGG" id="kbi:30207820"/>
<dbReference type="EMBL" id="CP144541">
    <property type="protein sequence ID" value="WVW78098.1"/>
    <property type="molecule type" value="Genomic_DNA"/>
</dbReference>
<reference evidence="3" key="2">
    <citation type="submission" date="2013-07" db="EMBL/GenBank/DDBJ databases">
        <authorList>
            <consortium name="The Broad Institute Genome Sequencing Platform"/>
            <person name="Cuomo C."/>
            <person name="Litvintseva A."/>
            <person name="Chen Y."/>
            <person name="Heitman J."/>
            <person name="Sun S."/>
            <person name="Springer D."/>
            <person name="Dromer F."/>
            <person name="Young S.K."/>
            <person name="Zeng Q."/>
            <person name="Gargeya S."/>
            <person name="Fitzgerald M."/>
            <person name="Abouelleil A."/>
            <person name="Alvarado L."/>
            <person name="Berlin A.M."/>
            <person name="Chapman S.B."/>
            <person name="Dewar J."/>
            <person name="Goldberg J."/>
            <person name="Griggs A."/>
            <person name="Gujja S."/>
            <person name="Hansen M."/>
            <person name="Howarth C."/>
            <person name="Imamovic A."/>
            <person name="Larimer J."/>
            <person name="McCowan C."/>
            <person name="Murphy C."/>
            <person name="Pearson M."/>
            <person name="Priest M."/>
            <person name="Roberts A."/>
            <person name="Saif S."/>
            <person name="Shea T."/>
            <person name="Sykes S."/>
            <person name="Wortman J."/>
            <person name="Nusbaum C."/>
            <person name="Birren B."/>
        </authorList>
    </citation>
    <scope>NUCLEOTIDE SEQUENCE</scope>
    <source>
        <strain evidence="3">CBS 10118</strain>
    </source>
</reference>
<dbReference type="Proteomes" id="UP000092730">
    <property type="component" value="Chromosome 1"/>
</dbReference>
<dbReference type="EMBL" id="KI894020">
    <property type="protein sequence ID" value="OCF25748.1"/>
    <property type="molecule type" value="Genomic_DNA"/>
</dbReference>
<dbReference type="RefSeq" id="XP_019046818.1">
    <property type="nucleotide sequence ID" value="XM_019190070.1"/>
</dbReference>
<name>A0A1B9G428_9TREE</name>
<organism evidence="2">
    <name type="scientific">Kwoniella bestiolae CBS 10118</name>
    <dbReference type="NCBI Taxonomy" id="1296100"/>
    <lineage>
        <taxon>Eukaryota</taxon>
        <taxon>Fungi</taxon>
        <taxon>Dikarya</taxon>
        <taxon>Basidiomycota</taxon>
        <taxon>Agaricomycotina</taxon>
        <taxon>Tremellomycetes</taxon>
        <taxon>Tremellales</taxon>
        <taxon>Cryptococcaceae</taxon>
        <taxon>Kwoniella</taxon>
    </lineage>
</organism>
<gene>
    <name evidence="2" type="ORF">I302_03421</name>
    <name evidence="3" type="ORF">I302_100049</name>
</gene>
<evidence type="ECO:0000256" key="1">
    <source>
        <dbReference type="SAM" id="MobiDB-lite"/>
    </source>
</evidence>
<proteinExistence type="predicted"/>
<protein>
    <submittedName>
        <fullName evidence="2">Uncharacterized protein</fullName>
    </submittedName>
</protein>
<evidence type="ECO:0000313" key="4">
    <source>
        <dbReference type="Proteomes" id="UP000092730"/>
    </source>
</evidence>
<sequence>MPRTSRHEGTSASSEPISRKRTNEDEASAEDSFPLRRKLGRATDYKDSPGPSSDIPWRNPGGLPISLTDASQTSAYFPHQGVECSAKTVPPSDPPDLSQTDVISGPLTEWEQAQIPTLMEILHSSGSAPDLITVHEDISDTGKITVAHQALEHWCRGTFSSPHFPLKRAMIAVGGFLNTCHERASEKGSEVKVTEDQIDCWTNLINKQFRSDAEIDAIQNISSQVLVQRTEKERAASDSIFSLSGDELKGWPKRLRGLRKDLNRVINAPPYLPLELSYSVERHKEGLDFIGKHKPSFGDDIKTVKTAIDSVVVQQKGKGDGKI</sequence>